<proteinExistence type="predicted"/>
<comment type="caution">
    <text evidence="1">The sequence shown here is derived from an EMBL/GenBank/DDBJ whole genome shotgun (WGS) entry which is preliminary data.</text>
</comment>
<dbReference type="VEuPathDB" id="FungiDB:PSTT_12031"/>
<reference evidence="1 2" key="1">
    <citation type="submission" date="2017-12" db="EMBL/GenBank/DDBJ databases">
        <title>Gene loss provides genomic basis for host adaptation in cereal stripe rust fungi.</title>
        <authorList>
            <person name="Xia C."/>
        </authorList>
    </citation>
    <scope>NUCLEOTIDE SEQUENCE [LARGE SCALE GENOMIC DNA]</scope>
    <source>
        <strain evidence="1 2">93TX-2</strain>
    </source>
</reference>
<dbReference type="PANTHER" id="PTHR33069">
    <property type="entry name" value="CHROMOSOME 7, WHOLE GENOME SHOTGUN SEQUENCE-RELATED"/>
    <property type="match status" value="1"/>
</dbReference>
<protein>
    <submittedName>
        <fullName evidence="1">Uncharacterized protein</fullName>
    </submittedName>
</protein>
<organism evidence="1 2">
    <name type="scientific">Puccinia striiformis</name>
    <dbReference type="NCBI Taxonomy" id="27350"/>
    <lineage>
        <taxon>Eukaryota</taxon>
        <taxon>Fungi</taxon>
        <taxon>Dikarya</taxon>
        <taxon>Basidiomycota</taxon>
        <taxon>Pucciniomycotina</taxon>
        <taxon>Pucciniomycetes</taxon>
        <taxon>Pucciniales</taxon>
        <taxon>Pucciniaceae</taxon>
        <taxon>Puccinia</taxon>
    </lineage>
</organism>
<dbReference type="Proteomes" id="UP000238274">
    <property type="component" value="Unassembled WGS sequence"/>
</dbReference>
<name>A0A2S4VM64_9BASI</name>
<dbReference type="VEuPathDB" id="FungiDB:PSHT_08699"/>
<feature type="non-terminal residue" evidence="1">
    <location>
        <position position="570"/>
    </location>
</feature>
<evidence type="ECO:0000313" key="2">
    <source>
        <dbReference type="Proteomes" id="UP000238274"/>
    </source>
</evidence>
<feature type="non-terminal residue" evidence="1">
    <location>
        <position position="1"/>
    </location>
</feature>
<reference evidence="2" key="3">
    <citation type="journal article" date="2018" name="Mol. Plant Microbe Interact.">
        <title>Genome sequence resources for the wheat stripe rust pathogen (Puccinia striiformis f. sp. tritici) and the barley stripe rust pathogen (Puccinia striiformis f. sp. hordei).</title>
        <authorList>
            <person name="Xia C."/>
            <person name="Wang M."/>
            <person name="Yin C."/>
            <person name="Cornejo O.E."/>
            <person name="Hulbert S.H."/>
            <person name="Chen X."/>
        </authorList>
    </citation>
    <scope>NUCLEOTIDE SEQUENCE [LARGE SCALE GENOMIC DNA]</scope>
    <source>
        <strain evidence="2">93TX-2</strain>
    </source>
</reference>
<dbReference type="OrthoDB" id="2513067at2759"/>
<dbReference type="AlphaFoldDB" id="A0A2S4VM64"/>
<sequence length="570" mass="66030">WISCWRLNDGRFGYEHDHTNCAGPHRTRSSGCKEIFMCIRPGPLDKRRSQNAHDHHSKQCKAFRCFDVDVRIHDLVSEVYLLFRAYIEYITSSKLSSNHSQDTNYRPPTPREQNVVCLSLIDRTIERSGASDFALLQRNWQCTVRSLDELLETLASLIDCRQNDRSALRRKHYNKISNTTTKTLSFTLDTELNSDTLYTLDQDPALILYPCQVYTVHLEESHKANSMISSSHSMRKRINWMSRSVDSTVVLLALYIIPLSPQIDHSSLQSDFKAWLFEWQRLWHIAKNRLVELFKYIRPGPLDERRFQNAHDHQLKQCKTFRSFIIDVGIHTLVCGVYSLFLAYIEYIKSSKLSSSHPQDTSDPHQTPREKTVECLSLIDQIIGRSGGSDFELLQRTWQNSVITLDRLLEPLASLTNRRPKSRGVLRRTIVKQAGSTVPLIKLLRTLYNKISNTTTKTLSFTLDTELNSDTLYTLNRQPGSILSLCEVHTNYLEETYEENSMTDSSHSMRERINEISRSVDSTVVLLALHMIPLSPKIDHSSLESDFQAWLFEWKRLWHIAKDRLLDALP</sequence>
<accession>A0A2S4VM64</accession>
<dbReference type="VEuPathDB" id="FungiDB:PSTT_12029"/>
<gene>
    <name evidence="1" type="ORF">PSHT_08699</name>
</gene>
<dbReference type="EMBL" id="PKSM01000117">
    <property type="protein sequence ID" value="POW10636.1"/>
    <property type="molecule type" value="Genomic_DNA"/>
</dbReference>
<evidence type="ECO:0000313" key="1">
    <source>
        <dbReference type="EMBL" id="POW10636.1"/>
    </source>
</evidence>
<reference evidence="2" key="2">
    <citation type="journal article" date="2018" name="BMC Genomics">
        <title>Genomic insights into host adaptation between the wheat stripe rust pathogen (Puccinia striiformis f. sp. tritici) and the barley stripe rust pathogen (Puccinia striiformis f. sp. hordei).</title>
        <authorList>
            <person name="Xia C."/>
            <person name="Wang M."/>
            <person name="Yin C."/>
            <person name="Cornejo O.E."/>
            <person name="Hulbert S.H."/>
            <person name="Chen X."/>
        </authorList>
    </citation>
    <scope>NUCLEOTIDE SEQUENCE [LARGE SCALE GENOMIC DNA]</scope>
    <source>
        <strain evidence="2">93TX-2</strain>
    </source>
</reference>
<dbReference type="PANTHER" id="PTHR33069:SF3">
    <property type="entry name" value="DYNEIN HEAVY CHAIN TAIL DOMAIN-CONTAINING PROTEIN"/>
    <property type="match status" value="1"/>
</dbReference>
<keyword evidence="2" id="KW-1185">Reference proteome</keyword>